<evidence type="ECO:0000256" key="1">
    <source>
        <dbReference type="ARBA" id="ARBA00022670"/>
    </source>
</evidence>
<reference evidence="5" key="1">
    <citation type="journal article" date="2022" name="Plant J.">
        <title>Strategies of tolerance reflected in two North American maple genomes.</title>
        <authorList>
            <person name="McEvoy S.L."/>
            <person name="Sezen U.U."/>
            <person name="Trouern-Trend A."/>
            <person name="McMahon S.M."/>
            <person name="Schaberg P.G."/>
            <person name="Yang J."/>
            <person name="Wegrzyn J.L."/>
            <person name="Swenson N.G."/>
        </authorList>
    </citation>
    <scope>NUCLEOTIDE SEQUENCE</scope>
    <source>
        <strain evidence="5">NS2018</strain>
    </source>
</reference>
<dbReference type="InterPro" id="IPR036875">
    <property type="entry name" value="Znf_CCHC_sf"/>
</dbReference>
<keyword evidence="2" id="KW-0479">Metal-binding</keyword>
<keyword evidence="1" id="KW-0645">Protease</keyword>
<dbReference type="InterPro" id="IPR039537">
    <property type="entry name" value="Retrotran_Ty1/copia-like"/>
</dbReference>
<gene>
    <name evidence="5" type="ORF">LWI29_028233</name>
</gene>
<protein>
    <recommendedName>
        <fullName evidence="4">CCHC-type domain-containing protein</fullName>
    </recommendedName>
</protein>
<dbReference type="InterPro" id="IPR012337">
    <property type="entry name" value="RNaseH-like_sf"/>
</dbReference>
<dbReference type="SMART" id="SM00343">
    <property type="entry name" value="ZnF_C2HC"/>
    <property type="match status" value="2"/>
</dbReference>
<dbReference type="InterPro" id="IPR001878">
    <property type="entry name" value="Znf_CCHC"/>
</dbReference>
<keyword evidence="2" id="KW-0863">Zinc-finger</keyword>
<dbReference type="GO" id="GO:0003676">
    <property type="term" value="F:nucleic acid binding"/>
    <property type="evidence" value="ECO:0007669"/>
    <property type="project" value="InterPro"/>
</dbReference>
<proteinExistence type="predicted"/>
<dbReference type="GO" id="GO:0006508">
    <property type="term" value="P:proteolysis"/>
    <property type="evidence" value="ECO:0007669"/>
    <property type="project" value="UniProtKB-KW"/>
</dbReference>
<keyword evidence="1" id="KW-0378">Hydrolase</keyword>
<sequence>MRSLPDRFESKVTALEENSGYKDMKPSEVIGRLLAYESRKGPISTPTKKQKGIALKTSKDEKEEKKVDSDEDLALFVKRFNKVMKFRRKSFGSKGQDLKKKGSFKKFEPRQERTERKGVRCFECGGIGHFAPDCANHVEKKKGKVMAATWSGSSDDSYEGDESSDDEELMANLLAFASSHKSKSASEREEMSQEENDSSDVESDSSSNSMNGFMEKKEFAKYHAEFNDLAIKSTRKIKMLREENLELASQNDHLSEQVEKFKKMEDKLKEELVLSRRNEDSLKRELEEVRESMTRMDSSTKKLDHMLGVGKSPCDKRGLGYEDDKKISTSNKTIFVKSLKKEETSLVQLPRKKLEIGQSSNAQVKMGPRRQPQAQPPRVPQANISPQMAHKGKRPIMQPQAWKQPRPVQQRRRIEPLHPQRQGQGMIPYFTPICHFCGFVGHIRPQCFRYIKMCKTRSMIEKKKKRAMMHVPRNNDIDLHDPRNNRAHVPKTTKKAKIVAKWIRKNENVCHVAQIALKANSSNFWYLDSGCSRHMTGNKSFFETLVMEEGGYVTFGDGSKKKVVGKGSISVPGLPSLSDALFVDGLKANLISISHLSDEGYSVLFSKNDCSILKPDGQTLLKGMRSSDNCYCLEARIVSNNVSMDEQVELWHERLGHMNFRDLRTLGKFECVRGLPKLGKKANGICGPCQQGKQTKSMHKKGKYLSTKEPLELLHMDLMGPMQTESLGGKRYIFDTSTKWVVERKNRVLQEMARVMLLSNNVPRNLWAEAINTACYIGNRVFLRPGTRNTSYELWKGKRPNVSYFHTFGSKCYILNDRDQLGKFDAKSDEGIFIGYALNSRAYRVFNLKTRTVMESSNVVIDDTRLKSKNDEEEDVLEDDSPLERVVVTPNVGTSNEVTQPSTRVPNLDSNEPAPWVRRLHNKEDVIGDVNEGVRTRRQIANLISLTCYTSQIEPKKVEEALNDEFWVLAMQEELNQFERNEVWTLVPRPKTTNVIGTNGYLGTNPMRMAT</sequence>
<evidence type="ECO:0000313" key="5">
    <source>
        <dbReference type="EMBL" id="KAK0593916.1"/>
    </source>
</evidence>
<feature type="compositionally biased region" description="Acidic residues" evidence="3">
    <location>
        <begin position="192"/>
        <end position="203"/>
    </location>
</feature>
<accession>A0AA39SIX5</accession>
<dbReference type="Pfam" id="PF13976">
    <property type="entry name" value="gag_pre-integrs"/>
    <property type="match status" value="1"/>
</dbReference>
<dbReference type="GO" id="GO:0008270">
    <property type="term" value="F:zinc ion binding"/>
    <property type="evidence" value="ECO:0007669"/>
    <property type="project" value="UniProtKB-KW"/>
</dbReference>
<dbReference type="InterPro" id="IPR036397">
    <property type="entry name" value="RNaseH_sf"/>
</dbReference>
<feature type="region of interest" description="Disordered" evidence="3">
    <location>
        <begin position="358"/>
        <end position="409"/>
    </location>
</feature>
<dbReference type="EMBL" id="JAUESC010000203">
    <property type="protein sequence ID" value="KAK0593916.1"/>
    <property type="molecule type" value="Genomic_DNA"/>
</dbReference>
<dbReference type="SUPFAM" id="SSF57756">
    <property type="entry name" value="Retrovirus zinc finger-like domains"/>
    <property type="match status" value="1"/>
</dbReference>
<feature type="compositionally biased region" description="Basic and acidic residues" evidence="3">
    <location>
        <begin position="96"/>
        <end position="115"/>
    </location>
</feature>
<dbReference type="InterPro" id="IPR025724">
    <property type="entry name" value="GAG-pre-integrase_dom"/>
</dbReference>
<evidence type="ECO:0000256" key="2">
    <source>
        <dbReference type="PROSITE-ProRule" id="PRU00047"/>
    </source>
</evidence>
<dbReference type="InterPro" id="IPR057670">
    <property type="entry name" value="SH3_retrovirus"/>
</dbReference>
<dbReference type="Pfam" id="PF00098">
    <property type="entry name" value="zf-CCHC"/>
    <property type="match status" value="1"/>
</dbReference>
<feature type="compositionally biased region" description="Acidic residues" evidence="3">
    <location>
        <begin position="156"/>
        <end position="169"/>
    </location>
</feature>
<feature type="region of interest" description="Disordered" evidence="3">
    <location>
        <begin position="40"/>
        <end position="64"/>
    </location>
</feature>
<dbReference type="GO" id="GO:0008233">
    <property type="term" value="F:peptidase activity"/>
    <property type="evidence" value="ECO:0007669"/>
    <property type="project" value="UniProtKB-KW"/>
</dbReference>
<dbReference type="Gene3D" id="3.30.420.10">
    <property type="entry name" value="Ribonuclease H-like superfamily/Ribonuclease H"/>
    <property type="match status" value="1"/>
</dbReference>
<reference evidence="5" key="2">
    <citation type="submission" date="2023-06" db="EMBL/GenBank/DDBJ databases">
        <authorList>
            <person name="Swenson N.G."/>
            <person name="Wegrzyn J.L."/>
            <person name="Mcevoy S.L."/>
        </authorList>
    </citation>
    <scope>NUCLEOTIDE SEQUENCE</scope>
    <source>
        <strain evidence="5">NS2018</strain>
        <tissue evidence="5">Leaf</tissue>
    </source>
</reference>
<dbReference type="Pfam" id="PF25597">
    <property type="entry name" value="SH3_retrovirus"/>
    <property type="match status" value="1"/>
</dbReference>
<dbReference type="Proteomes" id="UP001168877">
    <property type="component" value="Unassembled WGS sequence"/>
</dbReference>
<dbReference type="PANTHER" id="PTHR42648">
    <property type="entry name" value="TRANSPOSASE, PUTATIVE-RELATED"/>
    <property type="match status" value="1"/>
</dbReference>
<dbReference type="SUPFAM" id="SSF53098">
    <property type="entry name" value="Ribonuclease H-like"/>
    <property type="match status" value="1"/>
</dbReference>
<feature type="region of interest" description="Disordered" evidence="3">
    <location>
        <begin position="141"/>
        <end position="212"/>
    </location>
</feature>
<dbReference type="Pfam" id="PF22936">
    <property type="entry name" value="Pol_BBD"/>
    <property type="match status" value="1"/>
</dbReference>
<dbReference type="InterPro" id="IPR054722">
    <property type="entry name" value="PolX-like_BBD"/>
</dbReference>
<feature type="region of interest" description="Disordered" evidence="3">
    <location>
        <begin position="92"/>
        <end position="115"/>
    </location>
</feature>
<evidence type="ECO:0000259" key="4">
    <source>
        <dbReference type="PROSITE" id="PS50158"/>
    </source>
</evidence>
<name>A0AA39SIX5_ACESA</name>
<evidence type="ECO:0000313" key="6">
    <source>
        <dbReference type="Proteomes" id="UP001168877"/>
    </source>
</evidence>
<feature type="compositionally biased region" description="Polar residues" evidence="3">
    <location>
        <begin position="893"/>
        <end position="910"/>
    </location>
</feature>
<evidence type="ECO:0000256" key="3">
    <source>
        <dbReference type="SAM" id="MobiDB-lite"/>
    </source>
</evidence>
<feature type="region of interest" description="Disordered" evidence="3">
    <location>
        <begin position="893"/>
        <end position="914"/>
    </location>
</feature>
<keyword evidence="6" id="KW-1185">Reference proteome</keyword>
<feature type="domain" description="CCHC-type" evidence="4">
    <location>
        <begin position="120"/>
        <end position="134"/>
    </location>
</feature>
<dbReference type="PANTHER" id="PTHR42648:SF21">
    <property type="entry name" value="CYSTEINE-RICH RLK (RECEPTOR-LIKE PROTEIN KINASE) 8"/>
    <property type="match status" value="1"/>
</dbReference>
<keyword evidence="2" id="KW-0862">Zinc</keyword>
<feature type="region of interest" description="Disordered" evidence="3">
    <location>
        <begin position="279"/>
        <end position="300"/>
    </location>
</feature>
<dbReference type="AlphaFoldDB" id="A0AA39SIX5"/>
<comment type="caution">
    <text evidence="5">The sequence shown here is derived from an EMBL/GenBank/DDBJ whole genome shotgun (WGS) entry which is preliminary data.</text>
</comment>
<dbReference type="PROSITE" id="PS50158">
    <property type="entry name" value="ZF_CCHC"/>
    <property type="match status" value="1"/>
</dbReference>
<organism evidence="5 6">
    <name type="scientific">Acer saccharum</name>
    <name type="common">Sugar maple</name>
    <dbReference type="NCBI Taxonomy" id="4024"/>
    <lineage>
        <taxon>Eukaryota</taxon>
        <taxon>Viridiplantae</taxon>
        <taxon>Streptophyta</taxon>
        <taxon>Embryophyta</taxon>
        <taxon>Tracheophyta</taxon>
        <taxon>Spermatophyta</taxon>
        <taxon>Magnoliopsida</taxon>
        <taxon>eudicotyledons</taxon>
        <taxon>Gunneridae</taxon>
        <taxon>Pentapetalae</taxon>
        <taxon>rosids</taxon>
        <taxon>malvids</taxon>
        <taxon>Sapindales</taxon>
        <taxon>Sapindaceae</taxon>
        <taxon>Hippocastanoideae</taxon>
        <taxon>Acereae</taxon>
        <taxon>Acer</taxon>
    </lineage>
</organism>